<dbReference type="CDD" id="cd20071">
    <property type="entry name" value="SET_SMYD"/>
    <property type="match status" value="1"/>
</dbReference>
<keyword evidence="3" id="KW-1185">Reference proteome</keyword>
<dbReference type="Pfam" id="PF00856">
    <property type="entry name" value="SET"/>
    <property type="match status" value="1"/>
</dbReference>
<evidence type="ECO:0000259" key="1">
    <source>
        <dbReference type="PROSITE" id="PS50280"/>
    </source>
</evidence>
<protein>
    <recommendedName>
        <fullName evidence="1">SET domain-containing protein</fullName>
    </recommendedName>
</protein>
<sequence length="345" mass="39530">MPGFPQPILRPPNNVVRHRIGRSRFPGGGLGVFATVDIKQGDLVFSERPFFISLRHIPCAFNELWPELAASKGIRQRETDLKMMLNRMPEEDRKTYLSLHSFQEDKEMGPLTGIFHTNSFSLDQLVGSEHVGESYSGVFRDGSRINTSCSPSLGCWFNLPTFAMEFRAVRNIKQGEELTIKYFQNVLEYREERHVALANYGFTCECHSCKRWPYSDLARASILLNQDPKRWRLVLWLMKQELKGVSQGWVVEQSVRTVQAIEQEGLEVAPPYYDHLAFLVDAYCAMGNVKEAVTWLRKFEATKRVGYGGEEKSVRELLHTVKSHRTWDWASRVKAVIMHTGIASA</sequence>
<proteinExistence type="predicted"/>
<dbReference type="InterPro" id="IPR053185">
    <property type="entry name" value="SET_domain_protein"/>
</dbReference>
<evidence type="ECO:0000313" key="2">
    <source>
        <dbReference type="EMBL" id="KAL0573595.1"/>
    </source>
</evidence>
<organism evidence="2 3">
    <name type="scientific">Marasmius crinis-equi</name>
    <dbReference type="NCBI Taxonomy" id="585013"/>
    <lineage>
        <taxon>Eukaryota</taxon>
        <taxon>Fungi</taxon>
        <taxon>Dikarya</taxon>
        <taxon>Basidiomycota</taxon>
        <taxon>Agaricomycotina</taxon>
        <taxon>Agaricomycetes</taxon>
        <taxon>Agaricomycetidae</taxon>
        <taxon>Agaricales</taxon>
        <taxon>Marasmiineae</taxon>
        <taxon>Marasmiaceae</taxon>
        <taxon>Marasmius</taxon>
    </lineage>
</organism>
<feature type="domain" description="SET" evidence="1">
    <location>
        <begin position="18"/>
        <end position="183"/>
    </location>
</feature>
<dbReference type="Gene3D" id="2.170.270.10">
    <property type="entry name" value="SET domain"/>
    <property type="match status" value="1"/>
</dbReference>
<comment type="caution">
    <text evidence="2">The sequence shown here is derived from an EMBL/GenBank/DDBJ whole genome shotgun (WGS) entry which is preliminary data.</text>
</comment>
<dbReference type="PANTHER" id="PTHR47332">
    <property type="entry name" value="SET DOMAIN-CONTAINING PROTEIN 5"/>
    <property type="match status" value="1"/>
</dbReference>
<dbReference type="SUPFAM" id="SSF82199">
    <property type="entry name" value="SET domain"/>
    <property type="match status" value="1"/>
</dbReference>
<reference evidence="2 3" key="1">
    <citation type="submission" date="2024-02" db="EMBL/GenBank/DDBJ databases">
        <title>A draft genome for the cacao thread blight pathogen Marasmius crinis-equi.</title>
        <authorList>
            <person name="Cohen S.P."/>
            <person name="Baruah I.K."/>
            <person name="Amoako-Attah I."/>
            <person name="Bukari Y."/>
            <person name="Meinhardt L.W."/>
            <person name="Bailey B.A."/>
        </authorList>
    </citation>
    <scope>NUCLEOTIDE SEQUENCE [LARGE SCALE GENOMIC DNA]</scope>
    <source>
        <strain evidence="2 3">GH-76</strain>
    </source>
</reference>
<name>A0ABR3FEL6_9AGAR</name>
<dbReference type="PROSITE" id="PS50280">
    <property type="entry name" value="SET"/>
    <property type="match status" value="1"/>
</dbReference>
<evidence type="ECO:0000313" key="3">
    <source>
        <dbReference type="Proteomes" id="UP001465976"/>
    </source>
</evidence>
<dbReference type="InterPro" id="IPR001214">
    <property type="entry name" value="SET_dom"/>
</dbReference>
<accession>A0ABR3FEL6</accession>
<dbReference type="PANTHER" id="PTHR47332:SF4">
    <property type="entry name" value="SET DOMAIN-CONTAINING PROTEIN 5"/>
    <property type="match status" value="1"/>
</dbReference>
<dbReference type="Proteomes" id="UP001465976">
    <property type="component" value="Unassembled WGS sequence"/>
</dbReference>
<dbReference type="SMART" id="SM00317">
    <property type="entry name" value="SET"/>
    <property type="match status" value="1"/>
</dbReference>
<dbReference type="EMBL" id="JBAHYK010000485">
    <property type="protein sequence ID" value="KAL0573595.1"/>
    <property type="molecule type" value="Genomic_DNA"/>
</dbReference>
<dbReference type="InterPro" id="IPR046341">
    <property type="entry name" value="SET_dom_sf"/>
</dbReference>
<gene>
    <name evidence="2" type="ORF">V5O48_008354</name>
</gene>